<name>A0AAD7D7V1_MYCRO</name>
<feature type="compositionally biased region" description="Low complexity" evidence="1">
    <location>
        <begin position="1"/>
        <end position="16"/>
    </location>
</feature>
<keyword evidence="2" id="KW-1133">Transmembrane helix</keyword>
<feature type="region of interest" description="Disordered" evidence="1">
    <location>
        <begin position="485"/>
        <end position="536"/>
    </location>
</feature>
<organism evidence="3 4">
    <name type="scientific">Mycena rosella</name>
    <name type="common">Pink bonnet</name>
    <name type="synonym">Agaricus rosellus</name>
    <dbReference type="NCBI Taxonomy" id="1033263"/>
    <lineage>
        <taxon>Eukaryota</taxon>
        <taxon>Fungi</taxon>
        <taxon>Dikarya</taxon>
        <taxon>Basidiomycota</taxon>
        <taxon>Agaricomycotina</taxon>
        <taxon>Agaricomycetes</taxon>
        <taxon>Agaricomycetidae</taxon>
        <taxon>Agaricales</taxon>
        <taxon>Marasmiineae</taxon>
        <taxon>Mycenaceae</taxon>
        <taxon>Mycena</taxon>
    </lineage>
</organism>
<evidence type="ECO:0000256" key="2">
    <source>
        <dbReference type="SAM" id="Phobius"/>
    </source>
</evidence>
<protein>
    <submittedName>
        <fullName evidence="3">Uncharacterized protein</fullName>
    </submittedName>
</protein>
<keyword evidence="2" id="KW-0472">Membrane</keyword>
<comment type="caution">
    <text evidence="3">The sequence shown here is derived from an EMBL/GenBank/DDBJ whole genome shotgun (WGS) entry which is preliminary data.</text>
</comment>
<gene>
    <name evidence="3" type="ORF">B0H17DRAFT_1139450</name>
</gene>
<dbReference type="Proteomes" id="UP001221757">
    <property type="component" value="Unassembled WGS sequence"/>
</dbReference>
<proteinExistence type="predicted"/>
<feature type="compositionally biased region" description="Basic residues" evidence="1">
    <location>
        <begin position="501"/>
        <end position="516"/>
    </location>
</feature>
<feature type="region of interest" description="Disordered" evidence="1">
    <location>
        <begin position="1"/>
        <end position="44"/>
    </location>
</feature>
<evidence type="ECO:0000313" key="4">
    <source>
        <dbReference type="Proteomes" id="UP001221757"/>
    </source>
</evidence>
<feature type="compositionally biased region" description="Polar residues" evidence="1">
    <location>
        <begin position="522"/>
        <end position="531"/>
    </location>
</feature>
<reference evidence="3" key="1">
    <citation type="submission" date="2023-03" db="EMBL/GenBank/DDBJ databases">
        <title>Massive genome expansion in bonnet fungi (Mycena s.s.) driven by repeated elements and novel gene families across ecological guilds.</title>
        <authorList>
            <consortium name="Lawrence Berkeley National Laboratory"/>
            <person name="Harder C.B."/>
            <person name="Miyauchi S."/>
            <person name="Viragh M."/>
            <person name="Kuo A."/>
            <person name="Thoen E."/>
            <person name="Andreopoulos B."/>
            <person name="Lu D."/>
            <person name="Skrede I."/>
            <person name="Drula E."/>
            <person name="Henrissat B."/>
            <person name="Morin E."/>
            <person name="Kohler A."/>
            <person name="Barry K."/>
            <person name="LaButti K."/>
            <person name="Morin E."/>
            <person name="Salamov A."/>
            <person name="Lipzen A."/>
            <person name="Mereny Z."/>
            <person name="Hegedus B."/>
            <person name="Baldrian P."/>
            <person name="Stursova M."/>
            <person name="Weitz H."/>
            <person name="Taylor A."/>
            <person name="Grigoriev I.V."/>
            <person name="Nagy L.G."/>
            <person name="Martin F."/>
            <person name="Kauserud H."/>
        </authorList>
    </citation>
    <scope>NUCLEOTIDE SEQUENCE</scope>
    <source>
        <strain evidence="3">CBHHK067</strain>
    </source>
</reference>
<feature type="transmembrane region" description="Helical" evidence="2">
    <location>
        <begin position="647"/>
        <end position="668"/>
    </location>
</feature>
<sequence length="705" mass="75638">MSNTIAANATATNATTHTSCNPTKDVQAARGRRKGKPLTESQKATCKAAAAQHKFTKSREVTLHNAIVHDISEQGKAGKLSFLARHASFKLPDLHRMADELLENNPLSEEEAAELIKACRLNREHHHVSLRASNTVAAVDTRSTITPCRKRMGTRGIAFFTRGHLDDTGMPAVLQPGEAVAFCVEALKKPAVNILRLFEQWSCTWETAANIQCDNRQSMCVQTAKIIEEKLLELTRNDTVSIKPIECLQRIRDGWVKGDIVWVPMTAMQVKELAIDLATCREKNSGILKAQKTRKDAGQRHTSTGKGALKKRARLHESDDKAPAKSPDEDMYDSEGEHERPVISHHATRASEVAHALLASSQSPTVAAAANAAAHIAVPAIVAHTTAVLAGSMHTTAVLATIVLVDVALMTSVPADTAHGATRHTHCHRCHRHPHCPQRLPHCFTEPVDTHAVPAASSFVPAIIPTSFIAYTPGAALADCSNLRPQKRKATKDPAGSAPLKKARQPRSNKGTKRGLKGSNGAGPSSTTRCTPGSGYQCKMTPVEREALKGQTAARKAACTADALTAQPPPNYVTYIIHDIAEPTERSGGNADGIGTHPDGGVRPRDVWHASTAGAQRAGDGELDIANDGGSDGGDGGAMTARIDAEMMSAMGAVMALTVVTVTVMRAVMMSLSWKQQPVASTPQRVYLDPLRGRYRWSLPAHNCV</sequence>
<keyword evidence="2" id="KW-0812">Transmembrane</keyword>
<dbReference type="AlphaFoldDB" id="A0AAD7D7V1"/>
<dbReference type="EMBL" id="JARKIE010000135">
    <property type="protein sequence ID" value="KAJ7678388.1"/>
    <property type="molecule type" value="Genomic_DNA"/>
</dbReference>
<feature type="compositionally biased region" description="Basic and acidic residues" evidence="1">
    <location>
        <begin position="315"/>
        <end position="328"/>
    </location>
</feature>
<accession>A0AAD7D7V1</accession>
<evidence type="ECO:0000313" key="3">
    <source>
        <dbReference type="EMBL" id="KAJ7678388.1"/>
    </source>
</evidence>
<keyword evidence="4" id="KW-1185">Reference proteome</keyword>
<feature type="region of interest" description="Disordered" evidence="1">
    <location>
        <begin position="288"/>
        <end position="343"/>
    </location>
</feature>
<evidence type="ECO:0000256" key="1">
    <source>
        <dbReference type="SAM" id="MobiDB-lite"/>
    </source>
</evidence>
<feature type="region of interest" description="Disordered" evidence="1">
    <location>
        <begin position="612"/>
        <end position="634"/>
    </location>
</feature>